<keyword evidence="2" id="KW-1185">Reference proteome</keyword>
<reference evidence="1 2" key="1">
    <citation type="journal article" date="2019" name="Int. J. Syst. Evol. Microbiol.">
        <title>The Global Catalogue of Microorganisms (GCM) 10K type strain sequencing project: providing services to taxonomists for standard genome sequencing and annotation.</title>
        <authorList>
            <consortium name="The Broad Institute Genomics Platform"/>
            <consortium name="The Broad Institute Genome Sequencing Center for Infectious Disease"/>
            <person name="Wu L."/>
            <person name="Ma J."/>
        </authorList>
    </citation>
    <scope>NUCLEOTIDE SEQUENCE [LARGE SCALE GENOMIC DNA]</scope>
    <source>
        <strain evidence="1 2">PJ61</strain>
    </source>
</reference>
<dbReference type="Pfam" id="PF08665">
    <property type="entry name" value="PglZ"/>
    <property type="match status" value="1"/>
</dbReference>
<dbReference type="NCBIfam" id="NF033444">
    <property type="entry name" value="BREX_PglZ_5"/>
    <property type="match status" value="1"/>
</dbReference>
<evidence type="ECO:0000313" key="2">
    <source>
        <dbReference type="Proteomes" id="UP001596274"/>
    </source>
</evidence>
<name>A0ABD5SZL5_9EURY</name>
<organism evidence="1 2">
    <name type="scientific">Halorubrum pallidum</name>
    <dbReference type="NCBI Taxonomy" id="1526114"/>
    <lineage>
        <taxon>Archaea</taxon>
        <taxon>Methanobacteriati</taxon>
        <taxon>Methanobacteriota</taxon>
        <taxon>Stenosarchaea group</taxon>
        <taxon>Halobacteria</taxon>
        <taxon>Halobacteriales</taxon>
        <taxon>Haloferacaceae</taxon>
        <taxon>Halorubrum</taxon>
    </lineage>
</organism>
<proteinExistence type="predicted"/>
<dbReference type="Proteomes" id="UP001596274">
    <property type="component" value="Unassembled WGS sequence"/>
</dbReference>
<protein>
    <submittedName>
        <fullName evidence="1">BREX-5 system phosphatase PglZ</fullName>
    </submittedName>
</protein>
<dbReference type="AlphaFoldDB" id="A0ABD5SZL5"/>
<accession>A0ABD5SZL5</accession>
<comment type="caution">
    <text evidence="1">The sequence shown here is derived from an EMBL/GenBank/DDBJ whole genome shotgun (WGS) entry which is preliminary data.</text>
</comment>
<gene>
    <name evidence="1" type="primary">pglZ</name>
    <name evidence="1" type="ORF">ACFQDD_03120</name>
</gene>
<dbReference type="EMBL" id="JBHSWT010000073">
    <property type="protein sequence ID" value="MFC6770524.1"/>
    <property type="molecule type" value="Genomic_DNA"/>
</dbReference>
<sequence length="717" mass="80859">MPATKTLPECAQDAIETAITDAQDDDPVVLWWDDGGHLAEIVENVSHQLGCRFRAAEQTPLELRADAPRDRTVWYVPQPKRDDVDWFRDVENTGGVVEAHIGKLAARCFENDRLQSASIRTAYEEADDREQVATTLYQELNGDGGLPSLNGLQTKIVLDGHDDPVRIVLEHGTENLPDDHDDLLQIRDLLVDEGIAAVEGVTDADVIVDRTRRFAVAEWLVDAGLDESALPAEYRPEPSSGLGISRPDLQSLLSNVDSDRAAELARTYLDPNAVFWHDVLRTHDDPWDLADCPVDATLEHQLWDAWTRTFRNNEYEACVDRATERHDRLETTYGDVPWTRTWAQATEVARLAHELDTWEERGDTTDVVDLYGDVDRGTWQIDNAVYNLIISGEPEAELPEEHPATATLGELRTSLTESRYLEYLAELGDLVVDQIEAGSPFVGENYAHQFFDQEKEHLQSGQSVALFIVDALRFDLAHELAASIRRTFPSLEVDETPWVGTLPSDTEFGKAALTPGRKFSFSIELEDGELVPKRNGQEITNYRREKLLAEDGWSYIMQSEDDDSGWTNRVAYYWNDLDKTGEEELTDFESVFSDRIETISEIICEKLDQGEWDRAYILSDHGFVSLPRSVDIDDIYPPADAAKVTRRWVAGTDLDDAPGVLLDENAHLGYLDDDTEISVLADPIQRFRNQGLPDARFYHGGVLPQEFILNFVTITQE</sequence>
<evidence type="ECO:0000313" key="1">
    <source>
        <dbReference type="EMBL" id="MFC6770524.1"/>
    </source>
</evidence>